<dbReference type="SMART" id="SM00065">
    <property type="entry name" value="GAF"/>
    <property type="match status" value="1"/>
</dbReference>
<keyword evidence="3" id="KW-1185">Reference proteome</keyword>
<proteinExistence type="predicted"/>
<comment type="caution">
    <text evidence="2">The sequence shown here is derived from an EMBL/GenBank/DDBJ whole genome shotgun (WGS) entry which is preliminary data.</text>
</comment>
<dbReference type="RefSeq" id="WP_139080208.1">
    <property type="nucleotide sequence ID" value="NZ_VDFV01000002.1"/>
</dbReference>
<name>A0A5C4NNR4_9RHOB</name>
<organism evidence="2 3">
    <name type="scientific">Rubellimicrobium roseum</name>
    <dbReference type="NCBI Taxonomy" id="687525"/>
    <lineage>
        <taxon>Bacteria</taxon>
        <taxon>Pseudomonadati</taxon>
        <taxon>Pseudomonadota</taxon>
        <taxon>Alphaproteobacteria</taxon>
        <taxon>Rhodobacterales</taxon>
        <taxon>Roseobacteraceae</taxon>
        <taxon>Rubellimicrobium</taxon>
    </lineage>
</organism>
<evidence type="ECO:0000313" key="2">
    <source>
        <dbReference type="EMBL" id="TNC74247.1"/>
    </source>
</evidence>
<sequence>MIMTSDTFLEAERLRALRRTGLLTSPAPAEFQAVCERARARFGTAMALITLVAEDRVVVAARAGTDLREAPRLGQFCDRTIRGDRAFVVPDALLDPDFAGHSLVKAAPFLRFYAGAPLTYVRQARLGALCLLDGHPRDLGPEERAELERMADEAMGALAEREFDRLSSEALH</sequence>
<feature type="domain" description="GAF" evidence="1">
    <location>
        <begin position="26"/>
        <end position="168"/>
    </location>
</feature>
<accession>A0A5C4NNR4</accession>
<protein>
    <submittedName>
        <fullName evidence="2">GAF domain-containing protein</fullName>
    </submittedName>
</protein>
<dbReference type="SUPFAM" id="SSF55781">
    <property type="entry name" value="GAF domain-like"/>
    <property type="match status" value="1"/>
</dbReference>
<evidence type="ECO:0000313" key="3">
    <source>
        <dbReference type="Proteomes" id="UP000305709"/>
    </source>
</evidence>
<dbReference type="Pfam" id="PF01590">
    <property type="entry name" value="GAF"/>
    <property type="match status" value="1"/>
</dbReference>
<gene>
    <name evidence="2" type="ORF">FHG71_03410</name>
</gene>
<dbReference type="PANTHER" id="PTHR43102">
    <property type="entry name" value="SLR1143 PROTEIN"/>
    <property type="match status" value="1"/>
</dbReference>
<dbReference type="OrthoDB" id="9816309at2"/>
<dbReference type="InterPro" id="IPR029016">
    <property type="entry name" value="GAF-like_dom_sf"/>
</dbReference>
<reference evidence="2 3" key="1">
    <citation type="submission" date="2019-06" db="EMBL/GenBank/DDBJ databases">
        <authorList>
            <person name="Jiang L."/>
        </authorList>
    </citation>
    <scope>NUCLEOTIDE SEQUENCE [LARGE SCALE GENOMIC DNA]</scope>
    <source>
        <strain evidence="2 3">YIM 48858</strain>
    </source>
</reference>
<dbReference type="Gene3D" id="3.30.450.40">
    <property type="match status" value="1"/>
</dbReference>
<dbReference type="EMBL" id="VDFV01000002">
    <property type="protein sequence ID" value="TNC74247.1"/>
    <property type="molecule type" value="Genomic_DNA"/>
</dbReference>
<dbReference type="InterPro" id="IPR003018">
    <property type="entry name" value="GAF"/>
</dbReference>
<dbReference type="Proteomes" id="UP000305709">
    <property type="component" value="Unassembled WGS sequence"/>
</dbReference>
<dbReference type="PANTHER" id="PTHR43102:SF2">
    <property type="entry name" value="GAF DOMAIN-CONTAINING PROTEIN"/>
    <property type="match status" value="1"/>
</dbReference>
<evidence type="ECO:0000259" key="1">
    <source>
        <dbReference type="SMART" id="SM00065"/>
    </source>
</evidence>
<dbReference type="AlphaFoldDB" id="A0A5C4NNR4"/>